<reference evidence="3" key="1">
    <citation type="journal article" date="2015" name="Nat. Genet.">
        <title>The genome and transcriptome of the zoonotic hookworm Ancylostoma ceylanicum identify infection-specific gene families.</title>
        <authorList>
            <person name="Schwarz E.M."/>
            <person name="Hu Y."/>
            <person name="Antoshechkin I."/>
            <person name="Miller M.M."/>
            <person name="Sternberg P.W."/>
            <person name="Aroian R.V."/>
        </authorList>
    </citation>
    <scope>NUCLEOTIDE SEQUENCE</scope>
    <source>
        <strain evidence="3">HY135</strain>
    </source>
</reference>
<dbReference type="OrthoDB" id="5877352at2759"/>
<comment type="caution">
    <text evidence="2">The sequence shown here is derived from an EMBL/GenBank/DDBJ whole genome shotgun (WGS) entry which is preliminary data.</text>
</comment>
<accession>A0A016TPK1</accession>
<gene>
    <name evidence="2" type="primary">Acey_s0085.g1883</name>
    <name evidence="2" type="ORF">Y032_0085g1883</name>
</gene>
<sequence length="203" mass="21134">MLLILLSTLATTAYGEGYAAPPHPSVAPAPAAYGSPYTSNSISAPSQSLQYQPYPAFIQQPQPIPIGVQHVGVAGYPMGYGMFGASQMGQSPYQMYTQQPLPSSLYVSYPQNVETVGTVRQTQQTTVPSSASTYFTLPTAASTAASSGYASPATAAANIGESTLTLPRGFTPASATDPWAALSGVTTKKAENRKKKDGEGMLI</sequence>
<proteinExistence type="predicted"/>
<keyword evidence="3" id="KW-1185">Reference proteome</keyword>
<feature type="signal peptide" evidence="1">
    <location>
        <begin position="1"/>
        <end position="15"/>
    </location>
</feature>
<feature type="chain" id="PRO_5012949298" evidence="1">
    <location>
        <begin position="16"/>
        <end position="203"/>
    </location>
</feature>
<dbReference type="Proteomes" id="UP000024635">
    <property type="component" value="Unassembled WGS sequence"/>
</dbReference>
<dbReference type="AlphaFoldDB" id="A0A016TPK1"/>
<evidence type="ECO:0000313" key="3">
    <source>
        <dbReference type="Proteomes" id="UP000024635"/>
    </source>
</evidence>
<evidence type="ECO:0000313" key="2">
    <source>
        <dbReference type="EMBL" id="EYC04949.1"/>
    </source>
</evidence>
<protein>
    <submittedName>
        <fullName evidence="2">Uncharacterized protein</fullName>
    </submittedName>
</protein>
<evidence type="ECO:0000256" key="1">
    <source>
        <dbReference type="SAM" id="SignalP"/>
    </source>
</evidence>
<organism evidence="2 3">
    <name type="scientific">Ancylostoma ceylanicum</name>
    <dbReference type="NCBI Taxonomy" id="53326"/>
    <lineage>
        <taxon>Eukaryota</taxon>
        <taxon>Metazoa</taxon>
        <taxon>Ecdysozoa</taxon>
        <taxon>Nematoda</taxon>
        <taxon>Chromadorea</taxon>
        <taxon>Rhabditida</taxon>
        <taxon>Rhabditina</taxon>
        <taxon>Rhabditomorpha</taxon>
        <taxon>Strongyloidea</taxon>
        <taxon>Ancylostomatidae</taxon>
        <taxon>Ancylostomatinae</taxon>
        <taxon>Ancylostoma</taxon>
    </lineage>
</organism>
<dbReference type="EMBL" id="JARK01001421">
    <property type="protein sequence ID" value="EYC04949.1"/>
    <property type="molecule type" value="Genomic_DNA"/>
</dbReference>
<name>A0A016TPK1_9BILA</name>
<keyword evidence="1" id="KW-0732">Signal</keyword>